<dbReference type="GO" id="GO:0010024">
    <property type="term" value="P:phytochromobilin biosynthetic process"/>
    <property type="evidence" value="ECO:0007669"/>
    <property type="project" value="TreeGrafter"/>
</dbReference>
<evidence type="ECO:0000256" key="6">
    <source>
        <dbReference type="ARBA" id="ARBA00022946"/>
    </source>
</evidence>
<evidence type="ECO:0000256" key="5">
    <source>
        <dbReference type="ARBA" id="ARBA00022640"/>
    </source>
</evidence>
<dbReference type="SUPFAM" id="SSF48613">
    <property type="entry name" value="Heme oxygenase-like"/>
    <property type="match status" value="1"/>
</dbReference>
<reference evidence="8" key="1">
    <citation type="submission" date="2023-07" db="EMBL/GenBank/DDBJ databases">
        <title>draft genome sequence of fig (Ficus carica).</title>
        <authorList>
            <person name="Takahashi T."/>
            <person name="Nishimura K."/>
        </authorList>
    </citation>
    <scope>NUCLEOTIDE SEQUENCE</scope>
</reference>
<dbReference type="InterPro" id="IPR002051">
    <property type="entry name" value="Haem_Oase"/>
</dbReference>
<keyword evidence="5" id="KW-0934">Plastid</keyword>
<dbReference type="InterPro" id="IPR016951">
    <property type="entry name" value="Haem_Oase_decyc_pln"/>
</dbReference>
<evidence type="ECO:0000313" key="9">
    <source>
        <dbReference type="Proteomes" id="UP001187192"/>
    </source>
</evidence>
<feature type="compositionally biased region" description="Low complexity" evidence="7">
    <location>
        <begin position="7"/>
        <end position="17"/>
    </location>
</feature>
<evidence type="ECO:0000256" key="1">
    <source>
        <dbReference type="ARBA" id="ARBA00004229"/>
    </source>
</evidence>
<evidence type="ECO:0000313" key="8">
    <source>
        <dbReference type="EMBL" id="GMN40058.1"/>
    </source>
</evidence>
<feature type="compositionally biased region" description="Basic and acidic residues" evidence="7">
    <location>
        <begin position="40"/>
        <end position="53"/>
    </location>
</feature>
<dbReference type="GO" id="GO:0004392">
    <property type="term" value="F:heme oxygenase (decyclizing) activity"/>
    <property type="evidence" value="ECO:0007669"/>
    <property type="project" value="InterPro"/>
</dbReference>
<dbReference type="EMBL" id="BTGU01000010">
    <property type="protein sequence ID" value="GMN40058.1"/>
    <property type="molecule type" value="Genomic_DNA"/>
</dbReference>
<proteinExistence type="inferred from homology"/>
<comment type="similarity">
    <text evidence="2">Belongs to the heme oxygenase family.</text>
</comment>
<dbReference type="PANTHER" id="PTHR35703">
    <property type="entry name" value="HEME OXYGENASE 1, CHLOROPLASTIC-RELATED"/>
    <property type="match status" value="1"/>
</dbReference>
<keyword evidence="9" id="KW-1185">Reference proteome</keyword>
<dbReference type="GO" id="GO:0006788">
    <property type="term" value="P:heme oxidation"/>
    <property type="evidence" value="ECO:0007669"/>
    <property type="project" value="InterPro"/>
</dbReference>
<sequence>MALMAKPLPHSSLSIPRSLPPPPPPQRLKPSAIPPNHSTRRPDRALILRRSDFRAAATPPPPPSWSPAQLVPPSAASAPLVARKRTRYRREYPGESKGITEEMRFVAMRLRNIDGKKYTKHEDDSSDGDDNGSTLDGGDERGGSESEESDGERGDTWQPSVEGFVNYLVDSKLVFDTVERIVDESDDVAYAYFRKTGLERSEAISRDIEWFRQQGLVIPEPNNPGVSYAKYLEELSEKSAPMFLCHFYNIYFSHIAGGQVIEKQVSEKILDERELEFCRWEGNVQELLRGVREKLNMLGEHWSRDQKNKCLREAAKSFRFLDTEILYKPVYLQFLSLPSFERGRYIVTCWRVPPSCGGLNFDPSNTVHSPNTQYITAFITVKETSPVVRDPEPRYPDDGTRGVCFLSAGYSIGTLLEAQITAFLLF</sequence>
<comment type="subcellular location">
    <subcellularLocation>
        <location evidence="1">Plastid</location>
        <location evidence="1">Chloroplast</location>
    </subcellularLocation>
</comment>
<feature type="region of interest" description="Disordered" evidence="7">
    <location>
        <begin position="117"/>
        <end position="158"/>
    </location>
</feature>
<protein>
    <recommendedName>
        <fullName evidence="10">Inactive heme oxygenase 2, chloroplastic</fullName>
    </recommendedName>
</protein>
<evidence type="ECO:0000256" key="2">
    <source>
        <dbReference type="ARBA" id="ARBA00006134"/>
    </source>
</evidence>
<dbReference type="InterPro" id="IPR016084">
    <property type="entry name" value="Haem_Oase-like_multi-hlx"/>
</dbReference>
<evidence type="ECO:0000256" key="4">
    <source>
        <dbReference type="ARBA" id="ARBA00022531"/>
    </source>
</evidence>
<dbReference type="AlphaFoldDB" id="A0AA88CYT5"/>
<name>A0AA88CYT5_FICCA</name>
<keyword evidence="4" id="KW-0602">Photosynthesis</keyword>
<dbReference type="GO" id="GO:0015979">
    <property type="term" value="P:photosynthesis"/>
    <property type="evidence" value="ECO:0007669"/>
    <property type="project" value="UniProtKB-KW"/>
</dbReference>
<dbReference type="PANTHER" id="PTHR35703:SF1">
    <property type="entry name" value="INACTIVE HEME OXYGENASE 2, CHLOROPLASTIC-RELATED"/>
    <property type="match status" value="1"/>
</dbReference>
<evidence type="ECO:0000256" key="7">
    <source>
        <dbReference type="SAM" id="MobiDB-lite"/>
    </source>
</evidence>
<dbReference type="InterPro" id="IPR016053">
    <property type="entry name" value="Haem_Oase-like"/>
</dbReference>
<comment type="caution">
    <text evidence="8">The sequence shown here is derived from an EMBL/GenBank/DDBJ whole genome shotgun (WGS) entry which is preliminary data.</text>
</comment>
<evidence type="ECO:0000256" key="3">
    <source>
        <dbReference type="ARBA" id="ARBA00022528"/>
    </source>
</evidence>
<gene>
    <name evidence="8" type="ORF">TIFTF001_009283</name>
</gene>
<dbReference type="Proteomes" id="UP001187192">
    <property type="component" value="Unassembled WGS sequence"/>
</dbReference>
<feature type="compositionally biased region" description="Low complexity" evidence="7">
    <location>
        <begin position="66"/>
        <end position="78"/>
    </location>
</feature>
<dbReference type="CDD" id="cd19165">
    <property type="entry name" value="HemeO"/>
    <property type="match status" value="1"/>
</dbReference>
<dbReference type="GO" id="GO:0009507">
    <property type="term" value="C:chloroplast"/>
    <property type="evidence" value="ECO:0007669"/>
    <property type="project" value="UniProtKB-SubCell"/>
</dbReference>
<keyword evidence="6" id="KW-0809">Transit peptide</keyword>
<dbReference type="Gene3D" id="1.20.910.10">
    <property type="entry name" value="Heme oxygenase-like"/>
    <property type="match status" value="1"/>
</dbReference>
<organism evidence="8 9">
    <name type="scientific">Ficus carica</name>
    <name type="common">Common fig</name>
    <dbReference type="NCBI Taxonomy" id="3494"/>
    <lineage>
        <taxon>Eukaryota</taxon>
        <taxon>Viridiplantae</taxon>
        <taxon>Streptophyta</taxon>
        <taxon>Embryophyta</taxon>
        <taxon>Tracheophyta</taxon>
        <taxon>Spermatophyta</taxon>
        <taxon>Magnoliopsida</taxon>
        <taxon>eudicotyledons</taxon>
        <taxon>Gunneridae</taxon>
        <taxon>Pentapetalae</taxon>
        <taxon>rosids</taxon>
        <taxon>fabids</taxon>
        <taxon>Rosales</taxon>
        <taxon>Moraceae</taxon>
        <taxon>Ficeae</taxon>
        <taxon>Ficus</taxon>
    </lineage>
</organism>
<keyword evidence="3" id="KW-0150">Chloroplast</keyword>
<evidence type="ECO:0008006" key="10">
    <source>
        <dbReference type="Google" id="ProtNLM"/>
    </source>
</evidence>
<feature type="compositionally biased region" description="Pro residues" evidence="7">
    <location>
        <begin position="18"/>
        <end position="27"/>
    </location>
</feature>
<feature type="region of interest" description="Disordered" evidence="7">
    <location>
        <begin position="1"/>
        <end position="78"/>
    </location>
</feature>
<dbReference type="Pfam" id="PF01126">
    <property type="entry name" value="Heme_oxygenase"/>
    <property type="match status" value="1"/>
</dbReference>
<accession>A0AA88CYT5</accession>